<organism evidence="2 3">
    <name type="scientific">Fertoeibacter niger</name>
    <dbReference type="NCBI Taxonomy" id="2656921"/>
    <lineage>
        <taxon>Bacteria</taxon>
        <taxon>Pseudomonadati</taxon>
        <taxon>Pseudomonadota</taxon>
        <taxon>Alphaproteobacteria</taxon>
        <taxon>Rhodobacterales</taxon>
        <taxon>Paracoccaceae</taxon>
        <taxon>Fertoeibacter</taxon>
    </lineage>
</organism>
<gene>
    <name evidence="2" type="ORF">GEU84_002505</name>
</gene>
<keyword evidence="1" id="KW-0732">Signal</keyword>
<sequence>MRALILAAALLTQPVLFPAVQAQDMPAEGPGLNFYVSYWPSEGLDNPVSSQALELGEDGVMGLYGDGMEDREQAATPADMAVLQAAVAAAVAAVTPAAVPDVAAPLVQVEWSVSNATTFARGSTSFALDALPPAVAAAQAHFFGAGFGG</sequence>
<dbReference type="EMBL" id="WHUT02000001">
    <property type="protein sequence ID" value="NUB43241.1"/>
    <property type="molecule type" value="Genomic_DNA"/>
</dbReference>
<dbReference type="RefSeq" id="WP_152823904.1">
    <property type="nucleotide sequence ID" value="NZ_WHUT02000001.1"/>
</dbReference>
<proteinExistence type="predicted"/>
<evidence type="ECO:0000313" key="3">
    <source>
        <dbReference type="Proteomes" id="UP000484076"/>
    </source>
</evidence>
<feature type="signal peptide" evidence="1">
    <location>
        <begin position="1"/>
        <end position="22"/>
    </location>
</feature>
<accession>A0A8X8GXG6</accession>
<reference evidence="2" key="1">
    <citation type="submission" date="2020-05" db="EMBL/GenBank/DDBJ databases">
        <title>Fertoebacter nigrum gen. nov., sp. nov., a new member of the family Rhodobacteraceae.</title>
        <authorList>
            <person name="Szuroczki S."/>
            <person name="Abbaszade G."/>
            <person name="Buni D."/>
            <person name="Schumann P."/>
            <person name="Toth E."/>
        </authorList>
    </citation>
    <scope>NUCLEOTIDE SEQUENCE</scope>
    <source>
        <strain evidence="2">RG-N-1a</strain>
    </source>
</reference>
<evidence type="ECO:0000313" key="2">
    <source>
        <dbReference type="EMBL" id="NUB43241.1"/>
    </source>
</evidence>
<protein>
    <submittedName>
        <fullName evidence="2">Uncharacterized protein</fullName>
    </submittedName>
</protein>
<dbReference type="Proteomes" id="UP000484076">
    <property type="component" value="Unassembled WGS sequence"/>
</dbReference>
<feature type="chain" id="PRO_5036456431" evidence="1">
    <location>
        <begin position="23"/>
        <end position="149"/>
    </location>
</feature>
<name>A0A8X8GXG6_9RHOB</name>
<evidence type="ECO:0000256" key="1">
    <source>
        <dbReference type="SAM" id="SignalP"/>
    </source>
</evidence>
<comment type="caution">
    <text evidence="2">The sequence shown here is derived from an EMBL/GenBank/DDBJ whole genome shotgun (WGS) entry which is preliminary data.</text>
</comment>
<keyword evidence="3" id="KW-1185">Reference proteome</keyword>
<dbReference type="AlphaFoldDB" id="A0A8X8GXG6"/>